<feature type="compositionally biased region" description="Low complexity" evidence="3">
    <location>
        <begin position="360"/>
        <end position="379"/>
    </location>
</feature>
<comment type="caution">
    <text evidence="5">The sequence shown here is derived from an EMBL/GenBank/DDBJ whole genome shotgun (WGS) entry which is preliminary data.</text>
</comment>
<feature type="compositionally biased region" description="Low complexity" evidence="3">
    <location>
        <begin position="322"/>
        <end position="335"/>
    </location>
</feature>
<dbReference type="SUPFAM" id="SSF48452">
    <property type="entry name" value="TPR-like"/>
    <property type="match status" value="1"/>
</dbReference>
<dbReference type="InterPro" id="IPR019734">
    <property type="entry name" value="TPR_rpt"/>
</dbReference>
<dbReference type="AlphaFoldDB" id="A0A840FY57"/>
<evidence type="ECO:0000256" key="4">
    <source>
        <dbReference type="SAM" id="SignalP"/>
    </source>
</evidence>
<evidence type="ECO:0000313" key="6">
    <source>
        <dbReference type="Proteomes" id="UP000524450"/>
    </source>
</evidence>
<dbReference type="Pfam" id="PF13181">
    <property type="entry name" value="TPR_8"/>
    <property type="match status" value="1"/>
</dbReference>
<dbReference type="RefSeq" id="WP_184642012.1">
    <property type="nucleotide sequence ID" value="NZ_JACIFZ010000010.1"/>
</dbReference>
<accession>A0A840FY57</accession>
<sequence length="379" mass="40605">MRLALFSHTARVYFNAALLAATAATTMASATESSPVESAIESARRDLDVESRRAYGSEGPALAKALYRLAKAYREQEQSAAAIPLLARALSIYDRTKPSNPFDVVLVLNDLGMSYAEQKQPREALPFMLRAVASAETYYKASPNHSNLITLVGNLAETYSRLGASADAESQYRRMLSMSEKTYGPDDPRTAKVRRNLFEQTQRLAGQSAPSRGNENDSRPTGTRVVNMDCESMKRTVIATKVPPNASITAANETVMFMTKAVLDMIAAKCPTEPGVTAAQIEAERQQREQQYAAAERACNAVQSGGRKCIPQAHTATAAVSAPPVASRASSSSQSGAIGYDPVTGKCYPEGSEECKQVPGTTSDSGSGRSSGRGIRTAR</sequence>
<organism evidence="5 6">
    <name type="scientific">Variovorax guangxiensis</name>
    <dbReference type="NCBI Taxonomy" id="1775474"/>
    <lineage>
        <taxon>Bacteria</taxon>
        <taxon>Pseudomonadati</taxon>
        <taxon>Pseudomonadota</taxon>
        <taxon>Betaproteobacteria</taxon>
        <taxon>Burkholderiales</taxon>
        <taxon>Comamonadaceae</taxon>
        <taxon>Variovorax</taxon>
    </lineage>
</organism>
<evidence type="ECO:0000256" key="3">
    <source>
        <dbReference type="SAM" id="MobiDB-lite"/>
    </source>
</evidence>
<reference evidence="5 6" key="1">
    <citation type="submission" date="2020-08" db="EMBL/GenBank/DDBJ databases">
        <title>Genomic Encyclopedia of Type Strains, Phase IV (KMG-V): Genome sequencing to study the core and pangenomes of soil and plant-associated prokaryotes.</title>
        <authorList>
            <person name="Whitman W."/>
        </authorList>
    </citation>
    <scope>NUCLEOTIDE SEQUENCE [LARGE SCALE GENOMIC DNA]</scope>
    <source>
        <strain evidence="5 6">34/80</strain>
    </source>
</reference>
<dbReference type="PANTHER" id="PTHR45641:SF19">
    <property type="entry name" value="NEPHROCYSTIN-3"/>
    <property type="match status" value="1"/>
</dbReference>
<feature type="signal peptide" evidence="4">
    <location>
        <begin position="1"/>
        <end position="30"/>
    </location>
</feature>
<name>A0A840FY57_9BURK</name>
<gene>
    <name evidence="5" type="ORF">GGD71_006003</name>
</gene>
<evidence type="ECO:0000256" key="2">
    <source>
        <dbReference type="ARBA" id="ARBA00022803"/>
    </source>
</evidence>
<dbReference type="Pfam" id="PF13424">
    <property type="entry name" value="TPR_12"/>
    <property type="match status" value="1"/>
</dbReference>
<keyword evidence="1" id="KW-0677">Repeat</keyword>
<feature type="compositionally biased region" description="Polar residues" evidence="3">
    <location>
        <begin position="202"/>
        <end position="213"/>
    </location>
</feature>
<protein>
    <submittedName>
        <fullName evidence="5">Tetratricopeptide (TPR) repeat protein</fullName>
    </submittedName>
</protein>
<dbReference type="Proteomes" id="UP000524450">
    <property type="component" value="Unassembled WGS sequence"/>
</dbReference>
<dbReference type="SMART" id="SM00028">
    <property type="entry name" value="TPR"/>
    <property type="match status" value="3"/>
</dbReference>
<feature type="region of interest" description="Disordered" evidence="3">
    <location>
        <begin position="202"/>
        <end position="224"/>
    </location>
</feature>
<keyword evidence="4" id="KW-0732">Signal</keyword>
<dbReference type="PANTHER" id="PTHR45641">
    <property type="entry name" value="TETRATRICOPEPTIDE REPEAT PROTEIN (AFU_ORTHOLOGUE AFUA_6G03870)"/>
    <property type="match status" value="1"/>
</dbReference>
<proteinExistence type="predicted"/>
<evidence type="ECO:0000256" key="1">
    <source>
        <dbReference type="ARBA" id="ARBA00022737"/>
    </source>
</evidence>
<dbReference type="EMBL" id="JACIFZ010000010">
    <property type="protein sequence ID" value="MBB4225194.1"/>
    <property type="molecule type" value="Genomic_DNA"/>
</dbReference>
<dbReference type="Gene3D" id="1.25.40.10">
    <property type="entry name" value="Tetratricopeptide repeat domain"/>
    <property type="match status" value="1"/>
</dbReference>
<feature type="region of interest" description="Disordered" evidence="3">
    <location>
        <begin position="322"/>
        <end position="379"/>
    </location>
</feature>
<keyword evidence="2" id="KW-0802">TPR repeat</keyword>
<evidence type="ECO:0000313" key="5">
    <source>
        <dbReference type="EMBL" id="MBB4225194.1"/>
    </source>
</evidence>
<feature type="chain" id="PRO_5032545072" evidence="4">
    <location>
        <begin position="31"/>
        <end position="379"/>
    </location>
</feature>
<dbReference type="InterPro" id="IPR011990">
    <property type="entry name" value="TPR-like_helical_dom_sf"/>
</dbReference>